<keyword evidence="7" id="KW-0808">Transferase</keyword>
<dbReference type="Gene3D" id="3.40.50.150">
    <property type="entry name" value="Vaccinia Virus protein VP39"/>
    <property type="match status" value="1"/>
</dbReference>
<dbReference type="CDD" id="cd02440">
    <property type="entry name" value="AdoMet_MTases"/>
    <property type="match status" value="1"/>
</dbReference>
<keyword evidence="8" id="KW-0949">S-adenosyl-L-methionine</keyword>
<evidence type="ECO:0000256" key="7">
    <source>
        <dbReference type="ARBA" id="ARBA00022679"/>
    </source>
</evidence>
<dbReference type="Proteomes" id="UP000282574">
    <property type="component" value="Unassembled WGS sequence"/>
</dbReference>
<evidence type="ECO:0000256" key="11">
    <source>
        <dbReference type="ARBA" id="ARBA00031350"/>
    </source>
</evidence>
<keyword evidence="5" id="KW-0963">Cytoplasm</keyword>
<evidence type="ECO:0000313" key="12">
    <source>
        <dbReference type="EMBL" id="RUT14249.1"/>
    </source>
</evidence>
<accession>A0AB37USL1</accession>
<name>A0AB37USL1_9CYAN</name>
<evidence type="ECO:0000256" key="5">
    <source>
        <dbReference type="ARBA" id="ARBA00022490"/>
    </source>
</evidence>
<dbReference type="GO" id="GO:0004719">
    <property type="term" value="F:protein-L-isoaspartate (D-aspartate) O-methyltransferase activity"/>
    <property type="evidence" value="ECO:0007669"/>
    <property type="project" value="UniProtKB-EC"/>
</dbReference>
<dbReference type="InterPro" id="IPR000682">
    <property type="entry name" value="PCMT"/>
</dbReference>
<proteinExistence type="inferred from homology"/>
<dbReference type="PANTHER" id="PTHR11579:SF0">
    <property type="entry name" value="PROTEIN-L-ISOASPARTATE(D-ASPARTATE) O-METHYLTRANSFERASE"/>
    <property type="match status" value="1"/>
</dbReference>
<evidence type="ECO:0000256" key="9">
    <source>
        <dbReference type="ARBA" id="ARBA00030757"/>
    </source>
</evidence>
<evidence type="ECO:0000256" key="8">
    <source>
        <dbReference type="ARBA" id="ARBA00022691"/>
    </source>
</evidence>
<dbReference type="PROSITE" id="PS01279">
    <property type="entry name" value="PCMT"/>
    <property type="match status" value="1"/>
</dbReference>
<comment type="caution">
    <text evidence="12">The sequence shown here is derived from an EMBL/GenBank/DDBJ whole genome shotgun (WGS) entry which is preliminary data.</text>
</comment>
<evidence type="ECO:0000256" key="3">
    <source>
        <dbReference type="ARBA" id="ARBA00011890"/>
    </source>
</evidence>
<evidence type="ECO:0000256" key="6">
    <source>
        <dbReference type="ARBA" id="ARBA00022603"/>
    </source>
</evidence>
<gene>
    <name evidence="12" type="ORF">DSM107010_02800</name>
</gene>
<dbReference type="AlphaFoldDB" id="A0AB37USL1"/>
<dbReference type="EMBL" id="RSCK01000002">
    <property type="protein sequence ID" value="RUT14249.1"/>
    <property type="molecule type" value="Genomic_DNA"/>
</dbReference>
<comment type="subcellular location">
    <subcellularLocation>
        <location evidence="1">Cytoplasm</location>
    </subcellularLocation>
</comment>
<evidence type="ECO:0000256" key="2">
    <source>
        <dbReference type="ARBA" id="ARBA00005369"/>
    </source>
</evidence>
<dbReference type="GO" id="GO:0005737">
    <property type="term" value="C:cytoplasm"/>
    <property type="evidence" value="ECO:0007669"/>
    <property type="project" value="UniProtKB-SubCell"/>
</dbReference>
<dbReference type="RefSeq" id="WP_106166285.1">
    <property type="nucleotide sequence ID" value="NZ_JAVKZF010000006.1"/>
</dbReference>
<keyword evidence="13" id="KW-1185">Reference proteome</keyword>
<evidence type="ECO:0000256" key="4">
    <source>
        <dbReference type="ARBA" id="ARBA00013346"/>
    </source>
</evidence>
<dbReference type="EC" id="2.1.1.77" evidence="3"/>
<keyword evidence="6" id="KW-0489">Methyltransferase</keyword>
<evidence type="ECO:0000313" key="13">
    <source>
        <dbReference type="Proteomes" id="UP000282574"/>
    </source>
</evidence>
<comment type="similarity">
    <text evidence="2">Belongs to the methyltransferase superfamily. L-isoaspartyl/D-aspartyl protein methyltransferase family.</text>
</comment>
<dbReference type="GO" id="GO:0032259">
    <property type="term" value="P:methylation"/>
    <property type="evidence" value="ECO:0007669"/>
    <property type="project" value="UniProtKB-KW"/>
</dbReference>
<organism evidence="12 13">
    <name type="scientific">Chroococcidiopsis cubana SAG 39.79</name>
    <dbReference type="NCBI Taxonomy" id="388085"/>
    <lineage>
        <taxon>Bacteria</taxon>
        <taxon>Bacillati</taxon>
        <taxon>Cyanobacteriota</taxon>
        <taxon>Cyanophyceae</taxon>
        <taxon>Chroococcidiopsidales</taxon>
        <taxon>Chroococcidiopsidaceae</taxon>
        <taxon>Chroococcidiopsis</taxon>
    </lineage>
</organism>
<evidence type="ECO:0000256" key="1">
    <source>
        <dbReference type="ARBA" id="ARBA00004496"/>
    </source>
</evidence>
<dbReference type="PANTHER" id="PTHR11579">
    <property type="entry name" value="PROTEIN-L-ISOASPARTATE O-METHYLTRANSFERASE"/>
    <property type="match status" value="1"/>
</dbReference>
<dbReference type="Pfam" id="PF01135">
    <property type="entry name" value="PCMT"/>
    <property type="match status" value="1"/>
</dbReference>
<evidence type="ECO:0000256" key="10">
    <source>
        <dbReference type="ARBA" id="ARBA00031323"/>
    </source>
</evidence>
<dbReference type="InterPro" id="IPR029063">
    <property type="entry name" value="SAM-dependent_MTases_sf"/>
</dbReference>
<protein>
    <recommendedName>
        <fullName evidence="4">Protein-L-isoaspartate O-methyltransferase</fullName>
        <ecNumber evidence="3">2.1.1.77</ecNumber>
    </recommendedName>
    <alternativeName>
        <fullName evidence="11">L-isoaspartyl protein carboxyl methyltransferase</fullName>
    </alternativeName>
    <alternativeName>
        <fullName evidence="9">Protein L-isoaspartyl methyltransferase</fullName>
    </alternativeName>
    <alternativeName>
        <fullName evidence="10">Protein-beta-aspartate methyltransferase</fullName>
    </alternativeName>
</protein>
<sequence length="305" mass="33679">MSDVSAQHYALVDRLKQQGFIRTPRIEAAFRSVPRHLFLPGVSIETAYTDEAIITKYLNGKPISSASQPSIVAIMLEQLSVQEGDRVLEIGAGTGYNAALMDYLVGDRGQVVTLDIDPDVVENACQHLLTAGCDRVQVICADGGFGYPAAAPYDRIILTVGAGDILPAWQQQLKPSGRLLLPLALTKNVQLSVAFDRVNSYWESDSAANCGFMKLRGAFAESQEKETNSKALDFKEVLIQVNNIYPLLETLPLDLLLSLYNLINFGHASLKDLKIKAYSQEIDYMPKAKETVIDKNWTKLVLSWQ</sequence>
<dbReference type="SUPFAM" id="SSF53335">
    <property type="entry name" value="S-adenosyl-L-methionine-dependent methyltransferases"/>
    <property type="match status" value="1"/>
</dbReference>
<reference evidence="12 13" key="1">
    <citation type="journal article" date="2019" name="Genome Biol. Evol.">
        <title>Day and night: Metabolic profiles and evolutionary relationships of six axenic non-marine cyanobacteria.</title>
        <authorList>
            <person name="Will S.E."/>
            <person name="Henke P."/>
            <person name="Boedeker C."/>
            <person name="Huang S."/>
            <person name="Brinkmann H."/>
            <person name="Rohde M."/>
            <person name="Jarek M."/>
            <person name="Friedl T."/>
            <person name="Seufert S."/>
            <person name="Schumacher M."/>
            <person name="Overmann J."/>
            <person name="Neumann-Schaal M."/>
            <person name="Petersen J."/>
        </authorList>
    </citation>
    <scope>NUCLEOTIDE SEQUENCE [LARGE SCALE GENOMIC DNA]</scope>
    <source>
        <strain evidence="12 13">SAG 39.79</strain>
    </source>
</reference>